<sequence length="812" mass="90810">MLPYAAFTLIAIVWLIYRLALFLSIPVWRIVSTLGLQVPHTTRVSIDEITTDTITIRWENEPSEVEKDTPSISHYILYLNNVKIGTFPNIGTSLYTCCSLKDLSPHTQYQLDFVCVNQDGFMNKVPSIYVMTKALASRRSESVPFITVDDTESNPLTAQNLPADMKWRKTQVAVSTDSPTSYASLTSLQDLDDYSIVDLKNILVCAQEDLHDVLQQQASVFQDFRESEVQLRLELDNLKAQWAHEIDLRKSLKSSIKSLENSKLLYDLKKGKLDKNIDQSRSKINKMKNDMVKWDQERAPHLRQDLLKQKFSSEKSSLIDRIDKVSAQIHELQAQLANQEEENKKLNSVKKSLDSTKPLAASVHAPATSASTSKRNSPVDSISVPPPNLASVIKKINDYTNEKTGMLTGSGHDFLNTLSDNSQVVSVIREEIKRDVELENQWRTRRSKLAKRNDLLEKMWTEISINNQKLRDSLAAQPYTSPPASTSNTVPAPQLTLHDPATYSTNEGLHEPSTFGSGSFHASPPSHPPHSMPYNNWDINQERPQPVEYGAEDQNFDYDDSHHLLSGLQNMISEADYQATNVSTSKLYTTDQLDNYWSRQNVSEAAAHIGQSSPLAQPSQMPLLSPAFVYEVQGISPSGPMLRTDSFAPMPVPADEEVPGLVPAQMVQRDEVASFGSGFNNDPVMRTSPLSLPLKEEFTKDNLFNSSHYNNIWGAPQGKDTPISSPLRETGTPKALHSRSSSHGSWGLPQFLHKSPNSNKTDSKAETSQSNSDNKDKESTHSNGRRISRLLSKSGMNHLFRSPTHESSHSNA</sequence>
<name>A0A0P1KNJ9_9SACH</name>
<dbReference type="AlphaFoldDB" id="A0A0P1KNJ9"/>
<evidence type="ECO:0000259" key="2">
    <source>
        <dbReference type="PROSITE" id="PS50853"/>
    </source>
</evidence>
<keyword evidence="4" id="KW-1185">Reference proteome</keyword>
<dbReference type="InterPro" id="IPR013783">
    <property type="entry name" value="Ig-like_fold"/>
</dbReference>
<feature type="region of interest" description="Disordered" evidence="1">
    <location>
        <begin position="340"/>
        <end position="384"/>
    </location>
</feature>
<dbReference type="InterPro" id="IPR036116">
    <property type="entry name" value="FN3_sf"/>
</dbReference>
<dbReference type="Gene3D" id="2.60.40.10">
    <property type="entry name" value="Immunoglobulins"/>
    <property type="match status" value="1"/>
</dbReference>
<dbReference type="CDD" id="cd00063">
    <property type="entry name" value="FN3"/>
    <property type="match status" value="1"/>
</dbReference>
<proteinExistence type="predicted"/>
<feature type="region of interest" description="Disordered" evidence="1">
    <location>
        <begin position="476"/>
        <end position="533"/>
    </location>
</feature>
<evidence type="ECO:0000313" key="3">
    <source>
        <dbReference type="EMBL" id="CUS21396.1"/>
    </source>
</evidence>
<accession>A0A0P1KNJ9</accession>
<feature type="compositionally biased region" description="Polar residues" evidence="1">
    <location>
        <begin position="755"/>
        <end position="772"/>
    </location>
</feature>
<evidence type="ECO:0000313" key="4">
    <source>
        <dbReference type="Proteomes" id="UP000236544"/>
    </source>
</evidence>
<dbReference type="Proteomes" id="UP000236544">
    <property type="component" value="Unassembled WGS sequence"/>
</dbReference>
<dbReference type="EMBL" id="LN890565">
    <property type="protein sequence ID" value="CUS21396.1"/>
    <property type="molecule type" value="Genomic_DNA"/>
</dbReference>
<feature type="region of interest" description="Disordered" evidence="1">
    <location>
        <begin position="710"/>
        <end position="812"/>
    </location>
</feature>
<organism evidence="3 4">
    <name type="scientific">Lachancea quebecensis</name>
    <dbReference type="NCBI Taxonomy" id="1654605"/>
    <lineage>
        <taxon>Eukaryota</taxon>
        <taxon>Fungi</taxon>
        <taxon>Dikarya</taxon>
        <taxon>Ascomycota</taxon>
        <taxon>Saccharomycotina</taxon>
        <taxon>Saccharomycetes</taxon>
        <taxon>Saccharomycetales</taxon>
        <taxon>Saccharomycetaceae</taxon>
        <taxon>Lachancea</taxon>
    </lineage>
</organism>
<gene>
    <name evidence="3" type="ORF">LAQU0_S03e01662g</name>
</gene>
<reference evidence="4" key="1">
    <citation type="submission" date="2015-10" db="EMBL/GenBank/DDBJ databases">
        <authorList>
            <person name="Devillers H."/>
        </authorList>
    </citation>
    <scope>NUCLEOTIDE SEQUENCE [LARGE SCALE GENOMIC DNA]</scope>
</reference>
<dbReference type="PROSITE" id="PS50853">
    <property type="entry name" value="FN3"/>
    <property type="match status" value="1"/>
</dbReference>
<feature type="domain" description="Fibronectin type-III" evidence="2">
    <location>
        <begin position="40"/>
        <end position="150"/>
    </location>
</feature>
<protein>
    <submittedName>
        <fullName evidence="3">LAQU0S03e01662g1_1</fullName>
    </submittedName>
</protein>
<dbReference type="SUPFAM" id="SSF49265">
    <property type="entry name" value="Fibronectin type III"/>
    <property type="match status" value="1"/>
</dbReference>
<dbReference type="SMART" id="SM00060">
    <property type="entry name" value="FN3"/>
    <property type="match status" value="1"/>
</dbReference>
<feature type="compositionally biased region" description="Basic and acidic residues" evidence="1">
    <location>
        <begin position="803"/>
        <end position="812"/>
    </location>
</feature>
<dbReference type="InterPro" id="IPR003961">
    <property type="entry name" value="FN3_dom"/>
</dbReference>
<feature type="compositionally biased region" description="Polar residues" evidence="1">
    <location>
        <begin position="368"/>
        <end position="380"/>
    </location>
</feature>
<dbReference type="OrthoDB" id="5572782at2759"/>
<feature type="compositionally biased region" description="Polar residues" evidence="1">
    <location>
        <begin position="478"/>
        <end position="491"/>
    </location>
</feature>
<evidence type="ECO:0000256" key="1">
    <source>
        <dbReference type="SAM" id="MobiDB-lite"/>
    </source>
</evidence>